<name>A0A091B150_9GAMM</name>
<feature type="compositionally biased region" description="Pro residues" evidence="1">
    <location>
        <begin position="71"/>
        <end position="83"/>
    </location>
</feature>
<dbReference type="EMBL" id="AWXU01000095">
    <property type="protein sequence ID" value="KFN45292.1"/>
    <property type="molecule type" value="Genomic_DNA"/>
</dbReference>
<comment type="caution">
    <text evidence="2">The sequence shown here is derived from an EMBL/GenBank/DDBJ whole genome shotgun (WGS) entry which is preliminary data.</text>
</comment>
<feature type="compositionally biased region" description="Pro residues" evidence="1">
    <location>
        <begin position="91"/>
        <end position="104"/>
    </location>
</feature>
<protein>
    <submittedName>
        <fullName evidence="2">Uncharacterized protein</fullName>
    </submittedName>
</protein>
<evidence type="ECO:0000256" key="1">
    <source>
        <dbReference type="SAM" id="MobiDB-lite"/>
    </source>
</evidence>
<dbReference type="RefSeq" id="WP_026816116.1">
    <property type="nucleotide sequence ID" value="NZ_AWXU01000095.1"/>
</dbReference>
<organism evidence="2 3">
    <name type="scientific">Arenimonas composti TR7-09 = DSM 18010</name>
    <dbReference type="NCBI Taxonomy" id="1121013"/>
    <lineage>
        <taxon>Bacteria</taxon>
        <taxon>Pseudomonadati</taxon>
        <taxon>Pseudomonadota</taxon>
        <taxon>Gammaproteobacteria</taxon>
        <taxon>Lysobacterales</taxon>
        <taxon>Lysobacteraceae</taxon>
        <taxon>Arenimonas</taxon>
    </lineage>
</organism>
<feature type="region of interest" description="Disordered" evidence="1">
    <location>
        <begin position="279"/>
        <end position="301"/>
    </location>
</feature>
<evidence type="ECO:0000313" key="2">
    <source>
        <dbReference type="EMBL" id="KFN45292.1"/>
    </source>
</evidence>
<evidence type="ECO:0000313" key="3">
    <source>
        <dbReference type="Proteomes" id="UP000029391"/>
    </source>
</evidence>
<accession>A0A091B150</accession>
<reference evidence="2 3" key="1">
    <citation type="submission" date="2013-09" db="EMBL/GenBank/DDBJ databases">
        <title>Genome sequencing of Arenimonas composti.</title>
        <authorList>
            <person name="Chen F."/>
            <person name="Wang G."/>
        </authorList>
    </citation>
    <scope>NUCLEOTIDE SEQUENCE [LARGE SCALE GENOMIC DNA]</scope>
    <source>
        <strain evidence="2 3">TR7-09</strain>
    </source>
</reference>
<gene>
    <name evidence="2" type="ORF">P873_02395</name>
</gene>
<dbReference type="STRING" id="1121013.GCA_000426365_00634"/>
<feature type="region of interest" description="Disordered" evidence="1">
    <location>
        <begin position="52"/>
        <end position="105"/>
    </location>
</feature>
<dbReference type="OrthoDB" id="6008404at2"/>
<dbReference type="eggNOG" id="COG0810">
    <property type="taxonomic scope" value="Bacteria"/>
</dbReference>
<proteinExistence type="predicted"/>
<dbReference type="AlphaFoldDB" id="A0A091B150"/>
<dbReference type="Proteomes" id="UP000029391">
    <property type="component" value="Unassembled WGS sequence"/>
</dbReference>
<keyword evidence="3" id="KW-1185">Reference proteome</keyword>
<sequence length="301" mass="32396">MQAPLSPEQRRGVAALVLAVHALAVWALLADEPRSAEMRDVTTMLVFITDPRPEPELPPPVDAVPVAAPAQPRPRPPPTPAVRPPSASVDAPPPSSADPAPPESRPMLAVEVPAAPRLQLYDADGSLSLPDDVVARLEDVDTGRRDFDFQQPGLLEAGSFMQRPPALAYEPTIFDAYWKPEKDVLTAILEEAVRRSVKTVEIPVPGSPGSKLVCSVSLLALGGGCGIRNNNDGYVPVLDDPDTLTPEEQAQCAAWWEQIVAATTQDAWQQTRALYDFSCRKPPAADPMPPGPDDAAPWRRP</sequence>